<dbReference type="Gene3D" id="1.20.1250.20">
    <property type="entry name" value="MFS general substrate transporter like domains"/>
    <property type="match status" value="2"/>
</dbReference>
<evidence type="ECO:0000256" key="4">
    <source>
        <dbReference type="ARBA" id="ARBA00023136"/>
    </source>
</evidence>
<comment type="subcellular location">
    <subcellularLocation>
        <location evidence="1">Cell membrane</location>
        <topology evidence="1">Multi-pass membrane protein</topology>
    </subcellularLocation>
</comment>
<feature type="transmembrane region" description="Helical" evidence="5">
    <location>
        <begin position="330"/>
        <end position="347"/>
    </location>
</feature>
<sequence>MTAGVAAAGGRSALDEPVRPVSRVWTVCWSFANLGLFLANYGTQQVLLPRQTNAIAGEGNAAVVAQSWANACAAVVTVVASILVGALSDRTLHRTGRRQVWILYGAVLSAVAFVFQGLQHGIVGVVVGWALFTAGSSAVMVALSAAVPDDVPVNQRGRVSGYFAVGTAVGPLLGVAVVTFLFTGILDAYVGLALLLLLCVLPFGLRVRGTPLRRAERPPLALRAIAVGIFAPLRSPDFAWACGQRSLINLSNALAQIFLYQYLKDAVHVDPDFGTLILMVCYTASIVVVAIPVGRSSDRSGKRKRVVVWSSAIQGAAALVLAFVPTMSAAILGASLLGIGYGAYLSVDQALVTQVLPRSEDRGKDLGVLQLASALPSIAAAAIGGVLITSPGGFPSLFLASAVTGLAAAACVLPIRSVS</sequence>
<dbReference type="GO" id="GO:0022857">
    <property type="term" value="F:transmembrane transporter activity"/>
    <property type="evidence" value="ECO:0007669"/>
    <property type="project" value="InterPro"/>
</dbReference>
<evidence type="ECO:0000256" key="5">
    <source>
        <dbReference type="SAM" id="Phobius"/>
    </source>
</evidence>
<evidence type="ECO:0000313" key="9">
    <source>
        <dbReference type="Proteomes" id="UP000233750"/>
    </source>
</evidence>
<reference evidence="8 9" key="1">
    <citation type="submission" date="2017-12" db="EMBL/GenBank/DDBJ databases">
        <title>Sequencing the genomes of 1000 Actinobacteria strains.</title>
        <authorList>
            <person name="Klenk H.-P."/>
        </authorList>
    </citation>
    <scope>NUCLEOTIDE SEQUENCE [LARGE SCALE GENOMIC DNA]</scope>
    <source>
        <strain evidence="8 9">DSM 45165</strain>
    </source>
</reference>
<dbReference type="GO" id="GO:0005886">
    <property type="term" value="C:plasma membrane"/>
    <property type="evidence" value="ECO:0007669"/>
    <property type="project" value="UniProtKB-SubCell"/>
</dbReference>
<dbReference type="RefSeq" id="WP_101438543.1">
    <property type="nucleotide sequence ID" value="NZ_JACJHR010000004.1"/>
</dbReference>
<evidence type="ECO:0000259" key="6">
    <source>
        <dbReference type="PROSITE" id="PS50850"/>
    </source>
</evidence>
<feature type="transmembrane region" description="Helical" evidence="5">
    <location>
        <begin position="124"/>
        <end position="147"/>
    </location>
</feature>
<proteinExistence type="predicted"/>
<dbReference type="EMBL" id="PJMY01000003">
    <property type="protein sequence ID" value="PKV95433.1"/>
    <property type="molecule type" value="Genomic_DNA"/>
</dbReference>
<evidence type="ECO:0000256" key="1">
    <source>
        <dbReference type="ARBA" id="ARBA00004651"/>
    </source>
</evidence>
<feature type="transmembrane region" description="Helical" evidence="5">
    <location>
        <begin position="306"/>
        <end position="324"/>
    </location>
</feature>
<dbReference type="EMBL" id="JACJHR010000004">
    <property type="protein sequence ID" value="MBB2498389.1"/>
    <property type="molecule type" value="Genomic_DNA"/>
</dbReference>
<dbReference type="PANTHER" id="PTHR23528:SF1">
    <property type="entry name" value="MAJOR FACILITATOR SUPERFAMILY (MFS) PROFILE DOMAIN-CONTAINING PROTEIN"/>
    <property type="match status" value="1"/>
</dbReference>
<name>A0A2N3WNK2_9PSEU</name>
<reference evidence="7 10" key="2">
    <citation type="submission" date="2020-08" db="EMBL/GenBank/DDBJ databases">
        <title>Amycolatopsis echigonensis JCM 21831.</title>
        <authorList>
            <person name="Tedsree N."/>
            <person name="Kuncharoen N."/>
            <person name="Likhitwitayawuid K."/>
            <person name="Tanasupawat S."/>
        </authorList>
    </citation>
    <scope>NUCLEOTIDE SEQUENCE [LARGE SCALE GENOMIC DNA]</scope>
    <source>
        <strain evidence="7 10">JCM 21831</strain>
    </source>
</reference>
<feature type="transmembrane region" description="Helical" evidence="5">
    <location>
        <begin position="275"/>
        <end position="294"/>
    </location>
</feature>
<dbReference type="PANTHER" id="PTHR23528">
    <property type="match status" value="1"/>
</dbReference>
<feature type="transmembrane region" description="Helical" evidence="5">
    <location>
        <begin position="394"/>
        <end position="415"/>
    </location>
</feature>
<keyword evidence="4 5" id="KW-0472">Membrane</keyword>
<dbReference type="InterPro" id="IPR036259">
    <property type="entry name" value="MFS_trans_sf"/>
</dbReference>
<accession>A0A8E2AYP3</accession>
<dbReference type="Proteomes" id="UP000233750">
    <property type="component" value="Unassembled WGS sequence"/>
</dbReference>
<organism evidence="8 9">
    <name type="scientific">Amycolatopsis echigonensis</name>
    <dbReference type="NCBI Taxonomy" id="2576905"/>
    <lineage>
        <taxon>Bacteria</taxon>
        <taxon>Bacillati</taxon>
        <taxon>Actinomycetota</taxon>
        <taxon>Actinomycetes</taxon>
        <taxon>Pseudonocardiales</taxon>
        <taxon>Pseudonocardiaceae</taxon>
        <taxon>Amycolatopsis</taxon>
    </lineage>
</organism>
<evidence type="ECO:0000313" key="7">
    <source>
        <dbReference type="EMBL" id="MBB2498389.1"/>
    </source>
</evidence>
<feature type="transmembrane region" description="Helical" evidence="5">
    <location>
        <begin position="247"/>
        <end position="263"/>
    </location>
</feature>
<feature type="transmembrane region" description="Helical" evidence="5">
    <location>
        <begin position="100"/>
        <end position="118"/>
    </location>
</feature>
<dbReference type="PROSITE" id="PS50850">
    <property type="entry name" value="MFS"/>
    <property type="match status" value="1"/>
</dbReference>
<keyword evidence="2 5" id="KW-0812">Transmembrane</keyword>
<protein>
    <submittedName>
        <fullName evidence="8">MFS family arabinose efflux permease</fullName>
    </submittedName>
    <submittedName>
        <fullName evidence="7">MFS transporter</fullName>
    </submittedName>
</protein>
<feature type="transmembrane region" description="Helical" evidence="5">
    <location>
        <begin position="368"/>
        <end position="388"/>
    </location>
</feature>
<accession>A0A2N3WNK2</accession>
<evidence type="ECO:0000313" key="8">
    <source>
        <dbReference type="EMBL" id="PKV95433.1"/>
    </source>
</evidence>
<feature type="transmembrane region" description="Helical" evidence="5">
    <location>
        <begin position="68"/>
        <end position="88"/>
    </location>
</feature>
<dbReference type="InterPro" id="IPR011701">
    <property type="entry name" value="MFS"/>
</dbReference>
<feature type="transmembrane region" description="Helical" evidence="5">
    <location>
        <begin position="159"/>
        <end position="182"/>
    </location>
</feature>
<gene>
    <name evidence="8" type="ORF">ATK30_6353</name>
    <name evidence="7" type="ORF">H5411_04450</name>
</gene>
<feature type="domain" description="Major facilitator superfamily (MFS) profile" evidence="6">
    <location>
        <begin position="221"/>
        <end position="419"/>
    </location>
</feature>
<dbReference type="Proteomes" id="UP000550260">
    <property type="component" value="Unassembled WGS sequence"/>
</dbReference>
<dbReference type="SUPFAM" id="SSF103473">
    <property type="entry name" value="MFS general substrate transporter"/>
    <property type="match status" value="1"/>
</dbReference>
<evidence type="ECO:0000313" key="10">
    <source>
        <dbReference type="Proteomes" id="UP000550260"/>
    </source>
</evidence>
<dbReference type="InterPro" id="IPR020846">
    <property type="entry name" value="MFS_dom"/>
</dbReference>
<evidence type="ECO:0000256" key="3">
    <source>
        <dbReference type="ARBA" id="ARBA00022989"/>
    </source>
</evidence>
<dbReference type="Pfam" id="PF07690">
    <property type="entry name" value="MFS_1"/>
    <property type="match status" value="2"/>
</dbReference>
<dbReference type="OrthoDB" id="7584869at2"/>
<comment type="caution">
    <text evidence="8">The sequence shown here is derived from an EMBL/GenBank/DDBJ whole genome shotgun (WGS) entry which is preliminary data.</text>
</comment>
<keyword evidence="9" id="KW-1185">Reference proteome</keyword>
<keyword evidence="3 5" id="KW-1133">Transmembrane helix</keyword>
<dbReference type="AlphaFoldDB" id="A0A2N3WNK2"/>
<evidence type="ECO:0000256" key="2">
    <source>
        <dbReference type="ARBA" id="ARBA00022692"/>
    </source>
</evidence>
<feature type="transmembrane region" description="Helical" evidence="5">
    <location>
        <begin position="188"/>
        <end position="207"/>
    </location>
</feature>